<dbReference type="Proteomes" id="UP000292639">
    <property type="component" value="Unassembled WGS sequence"/>
</dbReference>
<accession>A0A4Q9QZ43</accession>
<name>A0A4Q9QZ43_9GAMM</name>
<evidence type="ECO:0000313" key="2">
    <source>
        <dbReference type="Proteomes" id="UP000292639"/>
    </source>
</evidence>
<dbReference type="OrthoDB" id="8591518at2"/>
<reference evidence="1 2" key="1">
    <citation type="submission" date="2018-06" db="EMBL/GenBank/DDBJ databases">
        <title>Three novel Pseudomonas species isolated from symptomatic oak.</title>
        <authorList>
            <person name="Bueno-Gonzalez V."/>
            <person name="Brady C."/>
        </authorList>
    </citation>
    <scope>NUCLEOTIDE SEQUENCE [LARGE SCALE GENOMIC DNA]</scope>
    <source>
        <strain evidence="1 2">P17C</strain>
    </source>
</reference>
<comment type="caution">
    <text evidence="1">The sequence shown here is derived from an EMBL/GenBank/DDBJ whole genome shotgun (WGS) entry which is preliminary data.</text>
</comment>
<keyword evidence="2" id="KW-1185">Reference proteome</keyword>
<dbReference type="EMBL" id="QJUP01000029">
    <property type="protein sequence ID" value="TBU90676.1"/>
    <property type="molecule type" value="Genomic_DNA"/>
</dbReference>
<evidence type="ECO:0008006" key="3">
    <source>
        <dbReference type="Google" id="ProtNLM"/>
    </source>
</evidence>
<proteinExistence type="predicted"/>
<gene>
    <name evidence="1" type="ORF">DNJ96_16680</name>
</gene>
<evidence type="ECO:0000313" key="1">
    <source>
        <dbReference type="EMBL" id="TBU90676.1"/>
    </source>
</evidence>
<protein>
    <recommendedName>
        <fullName evidence="3">MalT-like TPR region domain-containing protein</fullName>
    </recommendedName>
</protein>
<dbReference type="AlphaFoldDB" id="A0A4Q9QZ43"/>
<organism evidence="1 2">
    <name type="scientific">Stutzerimonas kirkiae</name>
    <dbReference type="NCBI Taxonomy" id="2211392"/>
    <lineage>
        <taxon>Bacteria</taxon>
        <taxon>Pseudomonadati</taxon>
        <taxon>Pseudomonadota</taxon>
        <taxon>Gammaproteobacteria</taxon>
        <taxon>Pseudomonadales</taxon>
        <taxon>Pseudomonadaceae</taxon>
        <taxon>Stutzerimonas</taxon>
    </lineage>
</organism>
<sequence length="208" mass="23863">MPDTREKTRPLALARQQIARLNPCHEDNYYLANGLLAWSGAVEDSNRILQAALECRFWDEVPLFLHAINLVIFQHDRLGAAHRLEAAARRVQDNASALHKMAIVLRSESIGDTRLALDYLIGQRDSAREAGLRNMLEKRITRLHGLQTLRDAQSRYESRHGPLQRLQQLVEHGLLERLPHDPLHLGYQLSDDRIVLNTLELPPMEQRP</sequence>